<dbReference type="AlphaFoldDB" id="A0A0S4QJY3"/>
<organism evidence="1 2">
    <name type="scientific">Parafrankia irregularis</name>
    <dbReference type="NCBI Taxonomy" id="795642"/>
    <lineage>
        <taxon>Bacteria</taxon>
        <taxon>Bacillati</taxon>
        <taxon>Actinomycetota</taxon>
        <taxon>Actinomycetes</taxon>
        <taxon>Frankiales</taxon>
        <taxon>Frankiaceae</taxon>
        <taxon>Parafrankia</taxon>
    </lineage>
</organism>
<sequence>MDPTDRSTLRVIMTTVWPTASTATIAAPSRMSRMLWECTNAGRTPAVTATSTASAKTMLISRAVSTLRSADRRAAVRPIRG</sequence>
<accession>A0A0S4QJY3</accession>
<gene>
    <name evidence="1" type="ORF">Ga0074812_104209</name>
</gene>
<name>A0A0S4QJY3_9ACTN</name>
<dbReference type="Proteomes" id="UP000198802">
    <property type="component" value="Unassembled WGS sequence"/>
</dbReference>
<proteinExistence type="predicted"/>
<protein>
    <submittedName>
        <fullName evidence="1">Uncharacterized protein</fullName>
    </submittedName>
</protein>
<reference evidence="2" key="1">
    <citation type="submission" date="2015-11" db="EMBL/GenBank/DDBJ databases">
        <authorList>
            <person name="Varghese N."/>
        </authorList>
    </citation>
    <scope>NUCLEOTIDE SEQUENCE [LARGE SCALE GENOMIC DNA]</scope>
    <source>
        <strain evidence="2">DSM 45899</strain>
    </source>
</reference>
<evidence type="ECO:0000313" key="2">
    <source>
        <dbReference type="Proteomes" id="UP000198802"/>
    </source>
</evidence>
<keyword evidence="2" id="KW-1185">Reference proteome</keyword>
<dbReference type="EMBL" id="FAOZ01000004">
    <property type="protein sequence ID" value="CUU55128.1"/>
    <property type="molecule type" value="Genomic_DNA"/>
</dbReference>
<evidence type="ECO:0000313" key="1">
    <source>
        <dbReference type="EMBL" id="CUU55128.1"/>
    </source>
</evidence>